<accession>A0A1E3WGY1</accession>
<feature type="domain" description="Endonuclease/exonuclease/phosphatase" evidence="1">
    <location>
        <begin position="45"/>
        <end position="259"/>
    </location>
</feature>
<dbReference type="PANTHER" id="PTHR14859:SF15">
    <property type="entry name" value="ENDONUCLEASE_EXONUCLEASE_PHOSPHATASE DOMAIN-CONTAINING PROTEIN"/>
    <property type="match status" value="1"/>
</dbReference>
<dbReference type="PANTHER" id="PTHR14859">
    <property type="entry name" value="CALCOFLUOR WHITE HYPERSENSITIVE PROTEIN PRECURSOR"/>
    <property type="match status" value="1"/>
</dbReference>
<evidence type="ECO:0000313" key="2">
    <source>
        <dbReference type="EMBL" id="ODS05030.1"/>
    </source>
</evidence>
<dbReference type="Gene3D" id="3.60.10.10">
    <property type="entry name" value="Endonuclease/exonuclease/phosphatase"/>
    <property type="match status" value="1"/>
</dbReference>
<dbReference type="SUPFAM" id="SSF56219">
    <property type="entry name" value="DNase I-like"/>
    <property type="match status" value="1"/>
</dbReference>
<proteinExistence type="predicted"/>
<comment type="caution">
    <text evidence="2">The sequence shown here is derived from an EMBL/GenBank/DDBJ whole genome shotgun (WGS) entry which is preliminary data.</text>
</comment>
<dbReference type="AlphaFoldDB" id="A0A1E3WGY1"/>
<organism evidence="2 3">
    <name type="scientific">Vibrio scophthalmi</name>
    <dbReference type="NCBI Taxonomy" id="45658"/>
    <lineage>
        <taxon>Bacteria</taxon>
        <taxon>Pseudomonadati</taxon>
        <taxon>Pseudomonadota</taxon>
        <taxon>Gammaproteobacteria</taxon>
        <taxon>Vibrionales</taxon>
        <taxon>Vibrionaceae</taxon>
        <taxon>Vibrio</taxon>
    </lineage>
</organism>
<protein>
    <recommendedName>
        <fullName evidence="1">Endonuclease/exonuclease/phosphatase domain-containing protein</fullName>
    </recommendedName>
</protein>
<dbReference type="Proteomes" id="UP000095131">
    <property type="component" value="Unassembled WGS sequence"/>
</dbReference>
<reference evidence="2 3" key="1">
    <citation type="submission" date="2016-08" db="EMBL/GenBank/DDBJ databases">
        <title>Genome sequencing of Vibrio scophthalmi strain FP3289, an isolated from Paralichthys olivaceus.</title>
        <authorList>
            <person name="Han H.-J."/>
        </authorList>
    </citation>
    <scope>NUCLEOTIDE SEQUENCE [LARGE SCALE GENOMIC DNA]</scope>
    <source>
        <strain evidence="2 3">FP3289</strain>
    </source>
</reference>
<dbReference type="InterPro" id="IPR005135">
    <property type="entry name" value="Endo/exonuclease/phosphatase"/>
</dbReference>
<dbReference type="InterPro" id="IPR051916">
    <property type="entry name" value="GPI-anchor_lipid_remodeler"/>
</dbReference>
<dbReference type="RefSeq" id="WP_069448038.1">
    <property type="nucleotide sequence ID" value="NZ_MDCJ01000007.1"/>
</dbReference>
<dbReference type="Pfam" id="PF03372">
    <property type="entry name" value="Exo_endo_phos"/>
    <property type="match status" value="1"/>
</dbReference>
<dbReference type="EMBL" id="MDCJ01000007">
    <property type="protein sequence ID" value="ODS05030.1"/>
    <property type="molecule type" value="Genomic_DNA"/>
</dbReference>
<name>A0A1E3WGY1_9VIBR</name>
<dbReference type="InterPro" id="IPR036691">
    <property type="entry name" value="Endo/exonu/phosph_ase_sf"/>
</dbReference>
<evidence type="ECO:0000313" key="3">
    <source>
        <dbReference type="Proteomes" id="UP000095131"/>
    </source>
</evidence>
<dbReference type="GO" id="GO:0006506">
    <property type="term" value="P:GPI anchor biosynthetic process"/>
    <property type="evidence" value="ECO:0007669"/>
    <property type="project" value="TreeGrafter"/>
</dbReference>
<evidence type="ECO:0000259" key="1">
    <source>
        <dbReference type="Pfam" id="PF03372"/>
    </source>
</evidence>
<dbReference type="GO" id="GO:0016020">
    <property type="term" value="C:membrane"/>
    <property type="evidence" value="ECO:0007669"/>
    <property type="project" value="GOC"/>
</dbReference>
<sequence>MFNKLMPITLLAFAPSYTYADQLIDKEVVTPNIRVGSINIMASRMGSTDNLVLSINKMNADVIALQEVDKFTNRSGVNFSSVGAKPIDQAKYIADKLGMQSYFCGAIEHDGGEYGSAVISKYPIKLVKKSNLPNNEGGEQRTACAVEIDIPDYPAPLMIVATHLDHSSPELRLKQVDFLQTQFSSWQFSHALPIIIGDLNFGPTSEEYTNITAWFNDTDVNLQLTAPSWNPDRKIDYILTSNAQKWDIKSVSIPNPTDKVGDTIYAHVTDHLPMVVEMNLTNQ</sequence>
<gene>
    <name evidence="2" type="ORF">VSF3289_04170</name>
</gene>
<dbReference type="GO" id="GO:0003824">
    <property type="term" value="F:catalytic activity"/>
    <property type="evidence" value="ECO:0007669"/>
    <property type="project" value="InterPro"/>
</dbReference>